<gene>
    <name evidence="2" type="ORF">GCM10022287_13970</name>
</gene>
<protein>
    <submittedName>
        <fullName evidence="2">Uncharacterized protein</fullName>
    </submittedName>
</protein>
<proteinExistence type="predicted"/>
<evidence type="ECO:0000313" key="3">
    <source>
        <dbReference type="Proteomes" id="UP001501079"/>
    </source>
</evidence>
<organism evidence="2 3">
    <name type="scientific">Gryllotalpicola koreensis</name>
    <dbReference type="NCBI Taxonomy" id="993086"/>
    <lineage>
        <taxon>Bacteria</taxon>
        <taxon>Bacillati</taxon>
        <taxon>Actinomycetota</taxon>
        <taxon>Actinomycetes</taxon>
        <taxon>Micrococcales</taxon>
        <taxon>Microbacteriaceae</taxon>
        <taxon>Gryllotalpicola</taxon>
    </lineage>
</organism>
<evidence type="ECO:0000256" key="1">
    <source>
        <dbReference type="SAM" id="Phobius"/>
    </source>
</evidence>
<name>A0ABP7ZX89_9MICO</name>
<dbReference type="EMBL" id="BAABBW010000002">
    <property type="protein sequence ID" value="GAA4172691.1"/>
    <property type="molecule type" value="Genomic_DNA"/>
</dbReference>
<reference evidence="3" key="1">
    <citation type="journal article" date="2019" name="Int. J. Syst. Evol. Microbiol.">
        <title>The Global Catalogue of Microorganisms (GCM) 10K type strain sequencing project: providing services to taxonomists for standard genome sequencing and annotation.</title>
        <authorList>
            <consortium name="The Broad Institute Genomics Platform"/>
            <consortium name="The Broad Institute Genome Sequencing Center for Infectious Disease"/>
            <person name="Wu L."/>
            <person name="Ma J."/>
        </authorList>
    </citation>
    <scope>NUCLEOTIDE SEQUENCE [LARGE SCALE GENOMIC DNA]</scope>
    <source>
        <strain evidence="3">JCM 17591</strain>
    </source>
</reference>
<keyword evidence="1" id="KW-1133">Transmembrane helix</keyword>
<keyword evidence="1" id="KW-0812">Transmembrane</keyword>
<accession>A0ABP7ZX89</accession>
<feature type="transmembrane region" description="Helical" evidence="1">
    <location>
        <begin position="46"/>
        <end position="68"/>
    </location>
</feature>
<dbReference type="Proteomes" id="UP001501079">
    <property type="component" value="Unassembled WGS sequence"/>
</dbReference>
<comment type="caution">
    <text evidence="2">The sequence shown here is derived from an EMBL/GenBank/DDBJ whole genome shotgun (WGS) entry which is preliminary data.</text>
</comment>
<dbReference type="RefSeq" id="WP_344752676.1">
    <property type="nucleotide sequence ID" value="NZ_BAABBW010000002.1"/>
</dbReference>
<keyword evidence="3" id="KW-1185">Reference proteome</keyword>
<keyword evidence="1" id="KW-0472">Membrane</keyword>
<evidence type="ECO:0000313" key="2">
    <source>
        <dbReference type="EMBL" id="GAA4172691.1"/>
    </source>
</evidence>
<sequence>MRIGPAITTLLLGLLVLGVTYAEGYGEGVWLDENAPGAGSPSIIPLLLLGLAGLALVACGTVWVIIAATRAPQTELHR</sequence>